<dbReference type="PANTHER" id="PTHR37984">
    <property type="entry name" value="PROTEIN CBG26694"/>
    <property type="match status" value="1"/>
</dbReference>
<dbReference type="Proteomes" id="UP000054495">
    <property type="component" value="Unassembled WGS sequence"/>
</dbReference>
<feature type="region of interest" description="Disordered" evidence="7">
    <location>
        <begin position="621"/>
        <end position="642"/>
    </location>
</feature>
<evidence type="ECO:0000313" key="9">
    <source>
        <dbReference type="EMBL" id="EPB69138.1"/>
    </source>
</evidence>
<evidence type="ECO:0000313" key="10">
    <source>
        <dbReference type="Proteomes" id="UP000054495"/>
    </source>
</evidence>
<dbReference type="InterPro" id="IPR021109">
    <property type="entry name" value="Peptidase_aspartic_dom_sf"/>
</dbReference>
<keyword evidence="10" id="KW-1185">Reference proteome</keyword>
<dbReference type="Gene3D" id="4.10.60.10">
    <property type="entry name" value="Zinc finger, CCHC-type"/>
    <property type="match status" value="1"/>
</dbReference>
<dbReference type="InterPro" id="IPR001878">
    <property type="entry name" value="Znf_CCHC"/>
</dbReference>
<name>A0A0D6LD11_9BILA</name>
<dbReference type="GO" id="GO:0004519">
    <property type="term" value="F:endonuclease activity"/>
    <property type="evidence" value="ECO:0007669"/>
    <property type="project" value="UniProtKB-KW"/>
</dbReference>
<dbReference type="Gene3D" id="3.30.70.270">
    <property type="match status" value="1"/>
</dbReference>
<organism evidence="9 10">
    <name type="scientific">Ancylostoma ceylanicum</name>
    <dbReference type="NCBI Taxonomy" id="53326"/>
    <lineage>
        <taxon>Eukaryota</taxon>
        <taxon>Metazoa</taxon>
        <taxon>Ecdysozoa</taxon>
        <taxon>Nematoda</taxon>
        <taxon>Chromadorea</taxon>
        <taxon>Rhabditida</taxon>
        <taxon>Rhabditina</taxon>
        <taxon>Rhabditomorpha</taxon>
        <taxon>Strongyloidea</taxon>
        <taxon>Ancylostomatidae</taxon>
        <taxon>Ancylostomatinae</taxon>
        <taxon>Ancylostoma</taxon>
    </lineage>
</organism>
<protein>
    <submittedName>
        <fullName evidence="9">Zinc knuckle</fullName>
    </submittedName>
</protein>
<dbReference type="GO" id="GO:0006508">
    <property type="term" value="P:proteolysis"/>
    <property type="evidence" value="ECO:0007669"/>
    <property type="project" value="InterPro"/>
</dbReference>
<dbReference type="GO" id="GO:0016779">
    <property type="term" value="F:nucleotidyltransferase activity"/>
    <property type="evidence" value="ECO:0007669"/>
    <property type="project" value="UniProtKB-KW"/>
</dbReference>
<dbReference type="AlphaFoldDB" id="A0A0D6LD11"/>
<keyword evidence="1" id="KW-0808">Transferase</keyword>
<feature type="compositionally biased region" description="Polar residues" evidence="7">
    <location>
        <begin position="58"/>
        <end position="76"/>
    </location>
</feature>
<dbReference type="PROSITE" id="PS00141">
    <property type="entry name" value="ASP_PROTEASE"/>
    <property type="match status" value="1"/>
</dbReference>
<evidence type="ECO:0000256" key="5">
    <source>
        <dbReference type="PROSITE-ProRule" id="PRU00047"/>
    </source>
</evidence>
<evidence type="ECO:0000256" key="6">
    <source>
        <dbReference type="SAM" id="Coils"/>
    </source>
</evidence>
<dbReference type="CDD" id="cd00303">
    <property type="entry name" value="retropepsin_like"/>
    <property type="match status" value="1"/>
</dbReference>
<dbReference type="InterPro" id="IPR043128">
    <property type="entry name" value="Rev_trsase/Diguanyl_cyclase"/>
</dbReference>
<dbReference type="InterPro" id="IPR036875">
    <property type="entry name" value="Znf_CCHC_sf"/>
</dbReference>
<feature type="coiled-coil region" evidence="6">
    <location>
        <begin position="315"/>
        <end position="342"/>
    </location>
</feature>
<keyword evidence="4" id="KW-0378">Hydrolase</keyword>
<reference evidence="9 10" key="1">
    <citation type="submission" date="2013-05" db="EMBL/GenBank/DDBJ databases">
        <title>Draft genome of the parasitic nematode Anyclostoma ceylanicum.</title>
        <authorList>
            <person name="Mitreva M."/>
        </authorList>
    </citation>
    <scope>NUCLEOTIDE SEQUENCE [LARGE SCALE GENOMIC DNA]</scope>
</reference>
<feature type="region of interest" description="Disordered" evidence="7">
    <location>
        <begin position="1"/>
        <end position="89"/>
    </location>
</feature>
<dbReference type="PANTHER" id="PTHR37984:SF5">
    <property type="entry name" value="PROTEIN NYNRIN-LIKE"/>
    <property type="match status" value="1"/>
</dbReference>
<dbReference type="SUPFAM" id="SSF57756">
    <property type="entry name" value="Retrovirus zinc finger-like domains"/>
    <property type="match status" value="1"/>
</dbReference>
<keyword evidence="5" id="KW-0863">Zinc-finger</keyword>
<dbReference type="PROSITE" id="PS50158">
    <property type="entry name" value="ZF_CCHC"/>
    <property type="match status" value="1"/>
</dbReference>
<evidence type="ECO:0000259" key="8">
    <source>
        <dbReference type="PROSITE" id="PS50158"/>
    </source>
</evidence>
<keyword evidence="2" id="KW-0548">Nucleotidyltransferase</keyword>
<keyword evidence="5" id="KW-0862">Zinc</keyword>
<dbReference type="GO" id="GO:0019899">
    <property type="term" value="F:enzyme binding"/>
    <property type="evidence" value="ECO:0007669"/>
    <property type="project" value="UniProtKB-ARBA"/>
</dbReference>
<dbReference type="GO" id="GO:0003676">
    <property type="term" value="F:nucleic acid binding"/>
    <property type="evidence" value="ECO:0007669"/>
    <property type="project" value="InterPro"/>
</dbReference>
<sequence>MGKLSSYLGEQIFLPEPNNKKQKTILSIRRAIDRRKPVAAKTPGGMAAKTPGGGASPMSPQGAPQGTPQGTANRTPGNKLATSEDLGNKQTELENSYGARYCGSYSNESCDLRRISEGLDDIVILGTNALEVFGIQLGKVEPMESAEAERPVRDEEPECEMETTARELTEEELLASPGDEQQTLENAMETESQTDARIGIECESVLSRKFRSNDPVRNEVSDTVRNQAMLACESVKNIFEQIVMEKQKVSTERGNEVETGVFEILKIAHLTNTEKLEKCLDEKVRMMEERKTMCQHLHCRPEELGQNVVDMVQVLRERSNEIEVLQSQIEQYKLQVADLTKRVQHLGQPIESPASAVHEPDLSRLDDWDPHMLLAVAQQKLCKAKGGNVTYVGHRRVWDDKSRIQLFEGLLRRNALTVFETLPEAVKNDSFDAVVSAMKERLMEDSNNARVKAMSALRKLTIREGQSVGEFCLLLERLAAKAYPDVPPEATSLQKAEILFNQLANWEGSYNLSEALEVNDKGQAYEKVKEAALRLERTKKTAKEMAVGYKNERTQHYRQHTTIWRKWSPVQKRRDKDESDEPRNKNIEMSKGTSTGSEEIKCFRCGKMGHMAKKCKTVLEPQQRTAGAPSRQPPIGPPNHGSFSAMLDRLLCTTTKTAPERHSYLFGSKTITPIILMGLEVTALLDTGSETSIVPLSVFRTARNMRIDIDSHVKRIPQEDAVIRNASGQRMSFVDTIQMDVTLYGETKSVAFHVGEGLDDIVILGTNALEVFGIQLGKVEPMESAEAERPVRDEEPECEVEEARVLRRIFLPPGGTTFIPLGATLRRGEAIFVSHNPALAHGICRISAEGTAEIPIVNVGTQPVVFRKGEVVGVWQEGDYVPRGALEEQANMMEKQPNEELNSQERTQTLFELMVLGAMRKANLRLKPQKCHFLNEKVEFLGHVIQANGVSTDPDKIRKMTDYPTPKNKIHSAICKDSQVSLRVNKYKGRVEMDGGP</sequence>
<dbReference type="SMART" id="SM00343">
    <property type="entry name" value="ZnF_C2HC"/>
    <property type="match status" value="1"/>
</dbReference>
<gene>
    <name evidence="9" type="ORF">ANCCEY_11768</name>
</gene>
<dbReference type="InterPro" id="IPR001969">
    <property type="entry name" value="Aspartic_peptidase_AS"/>
</dbReference>
<evidence type="ECO:0000256" key="3">
    <source>
        <dbReference type="ARBA" id="ARBA00022722"/>
    </source>
</evidence>
<evidence type="ECO:0000256" key="2">
    <source>
        <dbReference type="ARBA" id="ARBA00022695"/>
    </source>
</evidence>
<keyword evidence="5" id="KW-0479">Metal-binding</keyword>
<keyword evidence="4" id="KW-0255">Endonuclease</keyword>
<dbReference type="SUPFAM" id="SSF50630">
    <property type="entry name" value="Acid proteases"/>
    <property type="match status" value="1"/>
</dbReference>
<feature type="region of interest" description="Disordered" evidence="7">
    <location>
        <begin position="568"/>
        <end position="593"/>
    </location>
</feature>
<dbReference type="EMBL" id="KE125334">
    <property type="protein sequence ID" value="EPB69138.1"/>
    <property type="molecule type" value="Genomic_DNA"/>
</dbReference>
<feature type="compositionally biased region" description="Basic and acidic residues" evidence="7">
    <location>
        <begin position="572"/>
        <end position="588"/>
    </location>
</feature>
<dbReference type="GO" id="GO:0004190">
    <property type="term" value="F:aspartic-type endopeptidase activity"/>
    <property type="evidence" value="ECO:0007669"/>
    <property type="project" value="InterPro"/>
</dbReference>
<dbReference type="Gene3D" id="2.40.70.10">
    <property type="entry name" value="Acid Proteases"/>
    <property type="match status" value="1"/>
</dbReference>
<dbReference type="GO" id="GO:0005737">
    <property type="term" value="C:cytoplasm"/>
    <property type="evidence" value="ECO:0007669"/>
    <property type="project" value="UniProtKB-ARBA"/>
</dbReference>
<evidence type="ECO:0000256" key="4">
    <source>
        <dbReference type="ARBA" id="ARBA00022759"/>
    </source>
</evidence>
<dbReference type="InterPro" id="IPR043502">
    <property type="entry name" value="DNA/RNA_pol_sf"/>
</dbReference>
<proteinExistence type="predicted"/>
<dbReference type="GO" id="GO:0008270">
    <property type="term" value="F:zinc ion binding"/>
    <property type="evidence" value="ECO:0007669"/>
    <property type="project" value="UniProtKB-KW"/>
</dbReference>
<dbReference type="SUPFAM" id="SSF56672">
    <property type="entry name" value="DNA/RNA polymerases"/>
    <property type="match status" value="1"/>
</dbReference>
<accession>A0A0D6LD11</accession>
<keyword evidence="3" id="KW-0540">Nuclease</keyword>
<dbReference type="Pfam" id="PF00098">
    <property type="entry name" value="zf-CCHC"/>
    <property type="match status" value="1"/>
</dbReference>
<feature type="domain" description="CCHC-type" evidence="8">
    <location>
        <begin position="601"/>
        <end position="616"/>
    </location>
</feature>
<evidence type="ECO:0000256" key="1">
    <source>
        <dbReference type="ARBA" id="ARBA00022679"/>
    </source>
</evidence>
<dbReference type="InterPro" id="IPR050951">
    <property type="entry name" value="Retrovirus_Pol_polyprotein"/>
</dbReference>
<keyword evidence="6" id="KW-0175">Coiled coil</keyword>
<evidence type="ECO:0000256" key="7">
    <source>
        <dbReference type="SAM" id="MobiDB-lite"/>
    </source>
</evidence>